<evidence type="ECO:0000313" key="6">
    <source>
        <dbReference type="Proteomes" id="UP001306508"/>
    </source>
</evidence>
<evidence type="ECO:0000256" key="4">
    <source>
        <dbReference type="ARBA" id="ARBA00023242"/>
    </source>
</evidence>
<evidence type="ECO:0000256" key="3">
    <source>
        <dbReference type="ARBA" id="ARBA00022737"/>
    </source>
</evidence>
<comment type="subcellular location">
    <subcellularLocation>
        <location evidence="1">Nucleus</location>
    </subcellularLocation>
</comment>
<organism evidence="5 6">
    <name type="scientific">Arxiozyma heterogenica</name>
    <dbReference type="NCBI Taxonomy" id="278026"/>
    <lineage>
        <taxon>Eukaryota</taxon>
        <taxon>Fungi</taxon>
        <taxon>Dikarya</taxon>
        <taxon>Ascomycota</taxon>
        <taxon>Saccharomycotina</taxon>
        <taxon>Saccharomycetes</taxon>
        <taxon>Saccharomycetales</taxon>
        <taxon>Saccharomycetaceae</taxon>
        <taxon>Arxiozyma</taxon>
    </lineage>
</organism>
<comment type="caution">
    <text evidence="5">The sequence shown here is derived from an EMBL/GenBank/DDBJ whole genome shotgun (WGS) entry which is preliminary data.</text>
</comment>
<evidence type="ECO:0000256" key="1">
    <source>
        <dbReference type="ARBA" id="ARBA00004123"/>
    </source>
</evidence>
<dbReference type="InterPro" id="IPR001680">
    <property type="entry name" value="WD40_rpt"/>
</dbReference>
<reference evidence="6" key="1">
    <citation type="submission" date="2023-07" db="EMBL/GenBank/DDBJ databases">
        <title>A draft genome of Kazachstania heterogenica Y-27499.</title>
        <authorList>
            <person name="Donic C."/>
            <person name="Kralova J.S."/>
            <person name="Fidel L."/>
            <person name="Ben-Dor S."/>
            <person name="Jung S."/>
        </authorList>
    </citation>
    <scope>NUCLEOTIDE SEQUENCE [LARGE SCALE GENOMIC DNA]</scope>
    <source>
        <strain evidence="6">Y27499</strain>
    </source>
</reference>
<keyword evidence="6" id="KW-1185">Reference proteome</keyword>
<dbReference type="InterPro" id="IPR037850">
    <property type="entry name" value="RBBP5/Swd1"/>
</dbReference>
<keyword evidence="4" id="KW-0539">Nucleus</keyword>
<name>A0AAN7WNV2_9SACH</name>
<dbReference type="SMART" id="SM00320">
    <property type="entry name" value="WD40"/>
    <property type="match status" value="5"/>
</dbReference>
<dbReference type="GO" id="GO:0048188">
    <property type="term" value="C:Set1C/COMPASS complex"/>
    <property type="evidence" value="ECO:0007669"/>
    <property type="project" value="InterPro"/>
</dbReference>
<dbReference type="AlphaFoldDB" id="A0AAN7WNV2"/>
<evidence type="ECO:0000313" key="5">
    <source>
        <dbReference type="EMBL" id="KAK5781630.1"/>
    </source>
</evidence>
<dbReference type="Gene3D" id="2.130.10.10">
    <property type="entry name" value="YVTN repeat-like/Quinoprotein amine dehydrogenase"/>
    <property type="match status" value="2"/>
</dbReference>
<accession>A0AAN7WNV2</accession>
<dbReference type="SUPFAM" id="SSF50978">
    <property type="entry name" value="WD40 repeat-like"/>
    <property type="match status" value="1"/>
</dbReference>
<protein>
    <submittedName>
        <fullName evidence="5">Uncharacterized protein</fullName>
    </submittedName>
</protein>
<dbReference type="Proteomes" id="UP001306508">
    <property type="component" value="Unassembled WGS sequence"/>
</dbReference>
<evidence type="ECO:0000256" key="2">
    <source>
        <dbReference type="ARBA" id="ARBA00022574"/>
    </source>
</evidence>
<dbReference type="EMBL" id="JAWIZZ010000031">
    <property type="protein sequence ID" value="KAK5781630.1"/>
    <property type="molecule type" value="Genomic_DNA"/>
</dbReference>
<dbReference type="InterPro" id="IPR036322">
    <property type="entry name" value="WD40_repeat_dom_sf"/>
</dbReference>
<dbReference type="InterPro" id="IPR015943">
    <property type="entry name" value="WD40/YVTN_repeat-like_dom_sf"/>
</dbReference>
<proteinExistence type="predicted"/>
<dbReference type="PANTHER" id="PTHR44040">
    <property type="entry name" value="RETINOBLASTOMA-BINDING PROTEIN 5"/>
    <property type="match status" value="1"/>
</dbReference>
<sequence length="488" mass="56450">MNLLLQDPFTVLKEYPEKLTHTIQNPLITTCLKYSPQGHYLALGSVNGSVMIYDTETYRPIHILGSQYGGAHSRAVQSIQWSDVSYCSNIDEYKIGRYIVTCGRDWYCRVWDILKPETPIFETLFDGPVWNCHWIPINEESIIGHPKLDRINQCLVATAYEESHAFYIDPINNINIPLKENDAANASDDNHYEDEVQQNKDTKNEDHGFVLTTYIHPKLKNVIITGSSKGWIKFYNIESNNKQDFETTSSASSTLVFKILNSIKISNSNIKDIIISQNGDRMAINCSDRTIRQYSLTFDSKNESFILNLEHRYQDVINKLQWNGIMFSNKSGDYIVASTHGSSTHELYLWETNFGSLVRVLEGAEEELMDIDWNYYTMSIASNGFETGDVYIWSLVIPPKWSALAPDFEEIEENIDYQEKEDEFDEFDEDQNHQSQYNMINNTSESIPIDLRTKEKYDVRGNNITYDQCPIPIDYERIITMNYQNSLK</sequence>
<keyword evidence="3" id="KW-0677">Repeat</keyword>
<dbReference type="Pfam" id="PF00400">
    <property type="entry name" value="WD40"/>
    <property type="match status" value="1"/>
</dbReference>
<dbReference type="PANTHER" id="PTHR44040:SF1">
    <property type="entry name" value="RETINOBLASTOMA-BINDING PROTEIN 5"/>
    <property type="match status" value="1"/>
</dbReference>
<keyword evidence="2" id="KW-0853">WD repeat</keyword>
<gene>
    <name evidence="5" type="ORF">RI543_000812</name>
</gene>